<evidence type="ECO:0000313" key="1">
    <source>
        <dbReference type="EMBL" id="OIV94029.1"/>
    </source>
</evidence>
<evidence type="ECO:0000313" key="2">
    <source>
        <dbReference type="Proteomes" id="UP000188354"/>
    </source>
</evidence>
<gene>
    <name evidence="1" type="ORF">TanjilG_19390</name>
</gene>
<proteinExistence type="predicted"/>
<reference evidence="1 2" key="1">
    <citation type="journal article" date="2017" name="Plant Biotechnol. J.">
        <title>A comprehensive draft genome sequence for lupin (Lupinus angustifolius), an emerging health food: insights into plant-microbe interactions and legume evolution.</title>
        <authorList>
            <person name="Hane J.K."/>
            <person name="Ming Y."/>
            <person name="Kamphuis L.G."/>
            <person name="Nelson M.N."/>
            <person name="Garg G."/>
            <person name="Atkins C.A."/>
            <person name="Bayer P.E."/>
            <person name="Bravo A."/>
            <person name="Bringans S."/>
            <person name="Cannon S."/>
            <person name="Edwards D."/>
            <person name="Foley R."/>
            <person name="Gao L.L."/>
            <person name="Harrison M.J."/>
            <person name="Huang W."/>
            <person name="Hurgobin B."/>
            <person name="Li S."/>
            <person name="Liu C.W."/>
            <person name="McGrath A."/>
            <person name="Morahan G."/>
            <person name="Murray J."/>
            <person name="Weller J."/>
            <person name="Jian J."/>
            <person name="Singh K.B."/>
        </authorList>
    </citation>
    <scope>NUCLEOTIDE SEQUENCE [LARGE SCALE GENOMIC DNA]</scope>
    <source>
        <strain evidence="2">cv. Tanjil</strain>
        <tissue evidence="1">Whole plant</tissue>
    </source>
</reference>
<sequence length="82" mass="9362">MAATKLDKEHRRDVFSFFGDGIDLGGEVVRLVFTVPLGGDLRFWLQSARSTHGGWWQRSEFMEEDSGEWMRSSIEDNLGVVI</sequence>
<protein>
    <submittedName>
        <fullName evidence="1">Uncharacterized protein</fullName>
    </submittedName>
</protein>
<dbReference type="Gramene" id="OIV94029">
    <property type="protein sequence ID" value="OIV94029"/>
    <property type="gene ID" value="TanjilG_19390"/>
</dbReference>
<dbReference type="AlphaFoldDB" id="A0A1J7G0T0"/>
<name>A0A1J7G0T0_LUPAN</name>
<dbReference type="EMBL" id="CM007377">
    <property type="protein sequence ID" value="OIV94029.1"/>
    <property type="molecule type" value="Genomic_DNA"/>
</dbReference>
<dbReference type="Proteomes" id="UP000188354">
    <property type="component" value="Chromosome LG17"/>
</dbReference>
<organism evidence="1 2">
    <name type="scientific">Lupinus angustifolius</name>
    <name type="common">Narrow-leaved blue lupine</name>
    <dbReference type="NCBI Taxonomy" id="3871"/>
    <lineage>
        <taxon>Eukaryota</taxon>
        <taxon>Viridiplantae</taxon>
        <taxon>Streptophyta</taxon>
        <taxon>Embryophyta</taxon>
        <taxon>Tracheophyta</taxon>
        <taxon>Spermatophyta</taxon>
        <taxon>Magnoliopsida</taxon>
        <taxon>eudicotyledons</taxon>
        <taxon>Gunneridae</taxon>
        <taxon>Pentapetalae</taxon>
        <taxon>rosids</taxon>
        <taxon>fabids</taxon>
        <taxon>Fabales</taxon>
        <taxon>Fabaceae</taxon>
        <taxon>Papilionoideae</taxon>
        <taxon>50 kb inversion clade</taxon>
        <taxon>genistoids sensu lato</taxon>
        <taxon>core genistoids</taxon>
        <taxon>Genisteae</taxon>
        <taxon>Lupinus</taxon>
    </lineage>
</organism>
<keyword evidence="2" id="KW-1185">Reference proteome</keyword>
<accession>A0A1J7G0T0</accession>